<proteinExistence type="predicted"/>
<protein>
    <submittedName>
        <fullName evidence="2">Uncharacterized protein</fullName>
    </submittedName>
</protein>
<name>A0AAJ0MG61_9PEZI</name>
<gene>
    <name evidence="2" type="ORF">B0T25DRAFT_157883</name>
</gene>
<dbReference type="EMBL" id="JAUIQD010000003">
    <property type="protein sequence ID" value="KAK3357431.1"/>
    <property type="molecule type" value="Genomic_DNA"/>
</dbReference>
<accession>A0AAJ0MG61</accession>
<evidence type="ECO:0000313" key="2">
    <source>
        <dbReference type="EMBL" id="KAK3357431.1"/>
    </source>
</evidence>
<keyword evidence="1" id="KW-1133">Transmembrane helix</keyword>
<feature type="transmembrane region" description="Helical" evidence="1">
    <location>
        <begin position="12"/>
        <end position="31"/>
    </location>
</feature>
<reference evidence="2" key="2">
    <citation type="submission" date="2023-06" db="EMBL/GenBank/DDBJ databases">
        <authorList>
            <consortium name="Lawrence Berkeley National Laboratory"/>
            <person name="Haridas S."/>
            <person name="Hensen N."/>
            <person name="Bonometti L."/>
            <person name="Westerberg I."/>
            <person name="Brannstrom I.O."/>
            <person name="Guillou S."/>
            <person name="Cros-Aarteil S."/>
            <person name="Calhoun S."/>
            <person name="Kuo A."/>
            <person name="Mondo S."/>
            <person name="Pangilinan J."/>
            <person name="Riley R."/>
            <person name="Labutti K."/>
            <person name="Andreopoulos B."/>
            <person name="Lipzen A."/>
            <person name="Chen C."/>
            <person name="Yanf M."/>
            <person name="Daum C."/>
            <person name="Ng V."/>
            <person name="Clum A."/>
            <person name="Steindorff A."/>
            <person name="Ohm R."/>
            <person name="Martin F."/>
            <person name="Silar P."/>
            <person name="Natvig D."/>
            <person name="Lalanne C."/>
            <person name="Gautier V."/>
            <person name="Ament-Velasquez S.L."/>
            <person name="Kruys A."/>
            <person name="Hutchinson M.I."/>
            <person name="Powell A.J."/>
            <person name="Barry K."/>
            <person name="Miller A.N."/>
            <person name="Grigoriev I.V."/>
            <person name="Debuchy R."/>
            <person name="Gladieux P."/>
            <person name="Thoren M.H."/>
            <person name="Johannesson H."/>
        </authorList>
    </citation>
    <scope>NUCLEOTIDE SEQUENCE</scope>
    <source>
        <strain evidence="2">CBS 955.72</strain>
    </source>
</reference>
<keyword evidence="3" id="KW-1185">Reference proteome</keyword>
<organism evidence="2 3">
    <name type="scientific">Lasiosphaeria hispida</name>
    <dbReference type="NCBI Taxonomy" id="260671"/>
    <lineage>
        <taxon>Eukaryota</taxon>
        <taxon>Fungi</taxon>
        <taxon>Dikarya</taxon>
        <taxon>Ascomycota</taxon>
        <taxon>Pezizomycotina</taxon>
        <taxon>Sordariomycetes</taxon>
        <taxon>Sordariomycetidae</taxon>
        <taxon>Sordariales</taxon>
        <taxon>Lasiosphaeriaceae</taxon>
        <taxon>Lasiosphaeria</taxon>
    </lineage>
</organism>
<sequence length="98" mass="11396">MLLMPTTHTNTHAWVRLASLFFIFFSVWRRAARRLSLTFQKASLAAEPPCLEEGLFRALSSQAERTERKFRMGEQKIPTDWQTNDLGMDLFHSIFCTS</sequence>
<reference evidence="2" key="1">
    <citation type="journal article" date="2023" name="Mol. Phylogenet. Evol.">
        <title>Genome-scale phylogeny and comparative genomics of the fungal order Sordariales.</title>
        <authorList>
            <person name="Hensen N."/>
            <person name="Bonometti L."/>
            <person name="Westerberg I."/>
            <person name="Brannstrom I.O."/>
            <person name="Guillou S."/>
            <person name="Cros-Aarteil S."/>
            <person name="Calhoun S."/>
            <person name="Haridas S."/>
            <person name="Kuo A."/>
            <person name="Mondo S."/>
            <person name="Pangilinan J."/>
            <person name="Riley R."/>
            <person name="LaButti K."/>
            <person name="Andreopoulos B."/>
            <person name="Lipzen A."/>
            <person name="Chen C."/>
            <person name="Yan M."/>
            <person name="Daum C."/>
            <person name="Ng V."/>
            <person name="Clum A."/>
            <person name="Steindorff A."/>
            <person name="Ohm R.A."/>
            <person name="Martin F."/>
            <person name="Silar P."/>
            <person name="Natvig D.O."/>
            <person name="Lalanne C."/>
            <person name="Gautier V."/>
            <person name="Ament-Velasquez S.L."/>
            <person name="Kruys A."/>
            <person name="Hutchinson M.I."/>
            <person name="Powell A.J."/>
            <person name="Barry K."/>
            <person name="Miller A.N."/>
            <person name="Grigoriev I.V."/>
            <person name="Debuchy R."/>
            <person name="Gladieux P."/>
            <person name="Hiltunen Thoren M."/>
            <person name="Johannesson H."/>
        </authorList>
    </citation>
    <scope>NUCLEOTIDE SEQUENCE</scope>
    <source>
        <strain evidence="2">CBS 955.72</strain>
    </source>
</reference>
<comment type="caution">
    <text evidence="2">The sequence shown here is derived from an EMBL/GenBank/DDBJ whole genome shotgun (WGS) entry which is preliminary data.</text>
</comment>
<dbReference type="Proteomes" id="UP001275084">
    <property type="component" value="Unassembled WGS sequence"/>
</dbReference>
<evidence type="ECO:0000256" key="1">
    <source>
        <dbReference type="SAM" id="Phobius"/>
    </source>
</evidence>
<dbReference type="AlphaFoldDB" id="A0AAJ0MG61"/>
<evidence type="ECO:0000313" key="3">
    <source>
        <dbReference type="Proteomes" id="UP001275084"/>
    </source>
</evidence>
<keyword evidence="1" id="KW-0472">Membrane</keyword>
<keyword evidence="1" id="KW-0812">Transmembrane</keyword>